<comment type="caution">
    <text evidence="2">The sequence shown here is derived from an EMBL/GenBank/DDBJ whole genome shotgun (WGS) entry which is preliminary data.</text>
</comment>
<dbReference type="EMBL" id="MU150312">
    <property type="protein sequence ID" value="KAF9459679.1"/>
    <property type="molecule type" value="Genomic_DNA"/>
</dbReference>
<accession>A0A9P5XZ13</accession>
<reference evidence="2" key="1">
    <citation type="submission" date="2020-11" db="EMBL/GenBank/DDBJ databases">
        <authorList>
            <consortium name="DOE Joint Genome Institute"/>
            <person name="Ahrendt S."/>
            <person name="Riley R."/>
            <person name="Andreopoulos W."/>
            <person name="Labutti K."/>
            <person name="Pangilinan J."/>
            <person name="Ruiz-Duenas F.J."/>
            <person name="Barrasa J.M."/>
            <person name="Sanchez-Garcia M."/>
            <person name="Camarero S."/>
            <person name="Miyauchi S."/>
            <person name="Serrano A."/>
            <person name="Linde D."/>
            <person name="Babiker R."/>
            <person name="Drula E."/>
            <person name="Ayuso-Fernandez I."/>
            <person name="Pacheco R."/>
            <person name="Padilla G."/>
            <person name="Ferreira P."/>
            <person name="Barriuso J."/>
            <person name="Kellner H."/>
            <person name="Castanera R."/>
            <person name="Alfaro M."/>
            <person name="Ramirez L."/>
            <person name="Pisabarro A.G."/>
            <person name="Kuo A."/>
            <person name="Tritt A."/>
            <person name="Lipzen A."/>
            <person name="He G."/>
            <person name="Yan M."/>
            <person name="Ng V."/>
            <person name="Cullen D."/>
            <person name="Martin F."/>
            <person name="Rosso M.-N."/>
            <person name="Henrissat B."/>
            <person name="Hibbett D."/>
            <person name="Martinez A.T."/>
            <person name="Grigoriev I.V."/>
        </authorList>
    </citation>
    <scope>NUCLEOTIDE SEQUENCE</scope>
    <source>
        <strain evidence="2">CBS 247.69</strain>
    </source>
</reference>
<evidence type="ECO:0000313" key="2">
    <source>
        <dbReference type="EMBL" id="KAF9459679.1"/>
    </source>
</evidence>
<feature type="region of interest" description="Disordered" evidence="1">
    <location>
        <begin position="94"/>
        <end position="121"/>
    </location>
</feature>
<name>A0A9P5XZ13_9AGAR</name>
<keyword evidence="3" id="KW-1185">Reference proteome</keyword>
<dbReference type="Proteomes" id="UP000807353">
    <property type="component" value="Unassembled WGS sequence"/>
</dbReference>
<organism evidence="2 3">
    <name type="scientific">Collybia nuda</name>
    <dbReference type="NCBI Taxonomy" id="64659"/>
    <lineage>
        <taxon>Eukaryota</taxon>
        <taxon>Fungi</taxon>
        <taxon>Dikarya</taxon>
        <taxon>Basidiomycota</taxon>
        <taxon>Agaricomycotina</taxon>
        <taxon>Agaricomycetes</taxon>
        <taxon>Agaricomycetidae</taxon>
        <taxon>Agaricales</taxon>
        <taxon>Tricholomatineae</taxon>
        <taxon>Clitocybaceae</taxon>
        <taxon>Collybia</taxon>
    </lineage>
</organism>
<dbReference type="OrthoDB" id="2994853at2759"/>
<gene>
    <name evidence="2" type="ORF">BDZ94DRAFT_1312186</name>
</gene>
<dbReference type="AlphaFoldDB" id="A0A9P5XZ13"/>
<evidence type="ECO:0000256" key="1">
    <source>
        <dbReference type="SAM" id="MobiDB-lite"/>
    </source>
</evidence>
<protein>
    <submittedName>
        <fullName evidence="2">Uncharacterized protein</fullName>
    </submittedName>
</protein>
<sequence length="434" mass="49051">MLQEMNAQSQKVGNGGSQKEAYIVEPQERHWMSYSTYNGPPDVLNGQICVISTVLDAGAHTSFSGVRTLVVGEATGVLNKVRIQDWVGTPYHVQRYSHPSRSPRATVPPKPVKSSYQRSLAHHKHANERSSKLLKSNANIFPPLCTIILELADTSNKDWSSVSLALRYEGISNHNPLRVIYDHTVWFTPEQRSTISVLRLISEHSFNGFPKPTSTGLHLRPEGTPNHCIRILPLITHCSPPKLPSEVIQNIGYYVFEGADRNFRSLLLSFALLCKAWSPIVNIFWETLGTFSVNDKPDAKLVLKALSRQPEKARYVKRFIPWDYRILEGCNDKPYYHFSDIHLCILTMVTFVSEIHLCSIHLTIVESLLQLISTLPGIEIFIINDPISLSAADDPVTPPHGYYLNISDILIILPHWKKLRILHIEQCQATEPEQ</sequence>
<proteinExistence type="predicted"/>
<evidence type="ECO:0000313" key="3">
    <source>
        <dbReference type="Proteomes" id="UP000807353"/>
    </source>
</evidence>